<dbReference type="InterPro" id="IPR018484">
    <property type="entry name" value="FGGY_N"/>
</dbReference>
<dbReference type="PANTHER" id="PTHR10196">
    <property type="entry name" value="SUGAR KINASE"/>
    <property type="match status" value="1"/>
</dbReference>
<comment type="caution">
    <text evidence="6">The sequence shown here is derived from an EMBL/GenBank/DDBJ whole genome shotgun (WGS) entry which is preliminary data.</text>
</comment>
<evidence type="ECO:0000256" key="2">
    <source>
        <dbReference type="ARBA" id="ARBA00022679"/>
    </source>
</evidence>
<feature type="non-terminal residue" evidence="6">
    <location>
        <position position="349"/>
    </location>
</feature>
<comment type="similarity">
    <text evidence="1">Belongs to the FGGY kinase family.</text>
</comment>
<feature type="domain" description="Carbohydrate kinase FGGY C-terminal" evidence="5">
    <location>
        <begin position="192"/>
        <end position="349"/>
    </location>
</feature>
<sequence>GADAVAAVGITNQRETTIVWDRATGRPLHNAIVWQDRRTAPLCAELESEGWGPHVAETTGLIIDPYFSATKLAWLLSHVPGLRARAAAGEVCFGTIDSYLLFRLTNGTLHATDATNAARTMLFDIGKGTWDAALLERLDIPPAMLPEVRDTQGDFGVTAAEHFGVGLPIRGIAGDQQAAAHGQACVRPGMVKATYGTGCFVVANTADQKVASRTRMLSTILSQRAGARTFALEGAIFMAGATIQWLRDNLGLIDSAEESESLAHAADPKSGVYLVPAFQGLGAPFWDAEAKAAIVGMSRAASRADVVAAGLESVAFQTRDLLSAMRRDMGATGIDAARTLRVDGGMTAN</sequence>
<reference evidence="6 7" key="1">
    <citation type="journal article" date="2016" name="Environ. Microbiol.">
        <title>New Methyloceanibacter diversity from North Sea sediments includes methanotroph containing solely the soluble methane monooxygenase.</title>
        <authorList>
            <person name="Vekeman B."/>
            <person name="Kerckhof F.M."/>
            <person name="Cremers G."/>
            <person name="de Vos P."/>
            <person name="Vandamme P."/>
            <person name="Boon N."/>
            <person name="Op den Camp H.J."/>
            <person name="Heylen K."/>
        </authorList>
    </citation>
    <scope>NUCLEOTIDE SEQUENCE [LARGE SCALE GENOMIC DNA]</scope>
    <source>
        <strain evidence="6 7">R-67177</strain>
    </source>
</reference>
<dbReference type="Gene3D" id="3.30.420.40">
    <property type="match status" value="2"/>
</dbReference>
<gene>
    <name evidence="6" type="ORF">AUC71_16235</name>
</gene>
<keyword evidence="7" id="KW-1185">Reference proteome</keyword>
<evidence type="ECO:0000256" key="1">
    <source>
        <dbReference type="ARBA" id="ARBA00009156"/>
    </source>
</evidence>
<evidence type="ECO:0000313" key="7">
    <source>
        <dbReference type="Proteomes" id="UP000095042"/>
    </source>
</evidence>
<dbReference type="InterPro" id="IPR018485">
    <property type="entry name" value="FGGY_C"/>
</dbReference>
<dbReference type="AlphaFoldDB" id="A0A1E3W8X1"/>
<protein>
    <submittedName>
        <fullName evidence="6">Glycerol kinase</fullName>
    </submittedName>
</protein>
<dbReference type="GO" id="GO:0019563">
    <property type="term" value="P:glycerol catabolic process"/>
    <property type="evidence" value="ECO:0007669"/>
    <property type="project" value="TreeGrafter"/>
</dbReference>
<evidence type="ECO:0000259" key="4">
    <source>
        <dbReference type="Pfam" id="PF00370"/>
    </source>
</evidence>
<feature type="domain" description="Carbohydrate kinase FGGY N-terminal" evidence="4">
    <location>
        <begin position="4"/>
        <end position="182"/>
    </location>
</feature>
<dbReference type="OrthoDB" id="9805576at2"/>
<evidence type="ECO:0000259" key="5">
    <source>
        <dbReference type="Pfam" id="PF02782"/>
    </source>
</evidence>
<dbReference type="PANTHER" id="PTHR10196:SF78">
    <property type="entry name" value="GLYCEROL KINASE"/>
    <property type="match status" value="1"/>
</dbReference>
<proteinExistence type="inferred from homology"/>
<evidence type="ECO:0000313" key="6">
    <source>
        <dbReference type="EMBL" id="ODS02268.1"/>
    </source>
</evidence>
<dbReference type="RefSeq" id="WP_069624548.1">
    <property type="nucleotide sequence ID" value="NZ_LPWD01000354.1"/>
</dbReference>
<dbReference type="InterPro" id="IPR043129">
    <property type="entry name" value="ATPase_NBD"/>
</dbReference>
<dbReference type="Pfam" id="PF00370">
    <property type="entry name" value="FGGY_N"/>
    <property type="match status" value="1"/>
</dbReference>
<dbReference type="GO" id="GO:0005829">
    <property type="term" value="C:cytosol"/>
    <property type="evidence" value="ECO:0007669"/>
    <property type="project" value="TreeGrafter"/>
</dbReference>
<accession>A0A1E3W8X1</accession>
<keyword evidence="3 6" id="KW-0418">Kinase</keyword>
<dbReference type="Pfam" id="PF02782">
    <property type="entry name" value="FGGY_C"/>
    <property type="match status" value="1"/>
</dbReference>
<feature type="non-terminal residue" evidence="6">
    <location>
        <position position="1"/>
    </location>
</feature>
<dbReference type="EMBL" id="LPWD01000354">
    <property type="protein sequence ID" value="ODS02268.1"/>
    <property type="molecule type" value="Genomic_DNA"/>
</dbReference>
<dbReference type="GO" id="GO:0004370">
    <property type="term" value="F:glycerol kinase activity"/>
    <property type="evidence" value="ECO:0007669"/>
    <property type="project" value="TreeGrafter"/>
</dbReference>
<name>A0A1E3W8X1_9HYPH</name>
<dbReference type="SUPFAM" id="SSF53067">
    <property type="entry name" value="Actin-like ATPase domain"/>
    <property type="match status" value="2"/>
</dbReference>
<evidence type="ECO:0000256" key="3">
    <source>
        <dbReference type="ARBA" id="ARBA00022777"/>
    </source>
</evidence>
<dbReference type="Proteomes" id="UP000095042">
    <property type="component" value="Unassembled WGS sequence"/>
</dbReference>
<keyword evidence="2" id="KW-0808">Transferase</keyword>
<organism evidence="6 7">
    <name type="scientific">Methyloceanibacter marginalis</name>
    <dbReference type="NCBI Taxonomy" id="1774971"/>
    <lineage>
        <taxon>Bacteria</taxon>
        <taxon>Pseudomonadati</taxon>
        <taxon>Pseudomonadota</taxon>
        <taxon>Alphaproteobacteria</taxon>
        <taxon>Hyphomicrobiales</taxon>
        <taxon>Hyphomicrobiaceae</taxon>
        <taxon>Methyloceanibacter</taxon>
    </lineage>
</organism>